<keyword evidence="4" id="KW-1185">Reference proteome</keyword>
<evidence type="ECO:0000313" key="3">
    <source>
        <dbReference type="EMBL" id="CAL4772469.1"/>
    </source>
</evidence>
<reference evidence="2" key="2">
    <citation type="submission" date="2024-04" db="EMBL/GenBank/DDBJ databases">
        <authorList>
            <person name="Chen Y."/>
            <person name="Shah S."/>
            <person name="Dougan E. K."/>
            <person name="Thang M."/>
            <person name="Chan C."/>
        </authorList>
    </citation>
    <scope>NUCLEOTIDE SEQUENCE [LARGE SCALE GENOMIC DNA]</scope>
</reference>
<reference evidence="1" key="1">
    <citation type="submission" date="2022-10" db="EMBL/GenBank/DDBJ databases">
        <authorList>
            <person name="Chen Y."/>
            <person name="Dougan E. K."/>
            <person name="Chan C."/>
            <person name="Rhodes N."/>
            <person name="Thang M."/>
        </authorList>
    </citation>
    <scope>NUCLEOTIDE SEQUENCE</scope>
</reference>
<dbReference type="EMBL" id="CAMXCT010000963">
    <property type="protein sequence ID" value="CAI3985157.1"/>
    <property type="molecule type" value="Genomic_DNA"/>
</dbReference>
<dbReference type="SUPFAM" id="SSF48371">
    <property type="entry name" value="ARM repeat"/>
    <property type="match status" value="1"/>
</dbReference>
<dbReference type="Gene3D" id="1.25.10.10">
    <property type="entry name" value="Leucine-rich Repeat Variant"/>
    <property type="match status" value="3"/>
</dbReference>
<dbReference type="OrthoDB" id="120976at2759"/>
<evidence type="ECO:0000313" key="4">
    <source>
        <dbReference type="Proteomes" id="UP001152797"/>
    </source>
</evidence>
<dbReference type="EMBL" id="CAMXCT030000963">
    <property type="protein sequence ID" value="CAL4772469.1"/>
    <property type="molecule type" value="Genomic_DNA"/>
</dbReference>
<organism evidence="1">
    <name type="scientific">Cladocopium goreaui</name>
    <dbReference type="NCBI Taxonomy" id="2562237"/>
    <lineage>
        <taxon>Eukaryota</taxon>
        <taxon>Sar</taxon>
        <taxon>Alveolata</taxon>
        <taxon>Dinophyceae</taxon>
        <taxon>Suessiales</taxon>
        <taxon>Symbiodiniaceae</taxon>
        <taxon>Cladocopium</taxon>
    </lineage>
</organism>
<dbReference type="InterPro" id="IPR016024">
    <property type="entry name" value="ARM-type_fold"/>
</dbReference>
<proteinExistence type="predicted"/>
<protein>
    <submittedName>
        <fullName evidence="3">HEAT repeat-containing protein 5B</fullName>
    </submittedName>
</protein>
<gene>
    <name evidence="1" type="ORF">C1SCF055_LOCUS12639</name>
</gene>
<dbReference type="Pfam" id="PF13646">
    <property type="entry name" value="HEAT_2"/>
    <property type="match status" value="1"/>
</dbReference>
<dbReference type="Proteomes" id="UP001152797">
    <property type="component" value="Unassembled WGS sequence"/>
</dbReference>
<dbReference type="EMBL" id="CAMXCT020000963">
    <property type="protein sequence ID" value="CAL1138532.1"/>
    <property type="molecule type" value="Genomic_DNA"/>
</dbReference>
<evidence type="ECO:0000313" key="2">
    <source>
        <dbReference type="EMBL" id="CAL1138532.1"/>
    </source>
</evidence>
<name>A0A9P1C461_9DINO</name>
<sequence>MFSALPGSAGSISHTRPGVLHCGARCRVCKRLACEHCATNNPCFARSLLSFVVEGSKEMPAAIRVLCMDMALIHGLASEHPEVLEYSAEELWRNPAFLRGLVKLADGSESTSYRKKVAERLSLCKKSEREVAVEVLSAMVQEEPSQHGPFDLPLTFAIELLQPLAEGNPKAFATVKESLKHGSPLVRTAAVKAAAELAQLRGFKCSSALCSRIRDTDAGVRCAATSILPTLELEERTKMGAWMACLQDGDATVRKTACKALVQCGGIEVEARSRSVMVNILLDKDQEVRAEAWSALLAFKTTALTGILVSLARSRLDDITRKRLVQTLRGLLTLGDPKEVQVVASSLTGASWWLRLAMCESFCQHLDASNAEVRAICVSAVDTLADRTDNKAAAAVAAKLQDSDAKVANAAWAAIRKRLGDADPDVNRVWLEEVHCNHLNPSVRGEVIGAVLNNLTETSWLIQMAATRALELKQPAESREVLEILMKFKEDDDPAVQQIAEDVLEHFLLLGRESAEGIDLEPDSICKSLSSTSF</sequence>
<evidence type="ECO:0000313" key="1">
    <source>
        <dbReference type="EMBL" id="CAI3985157.1"/>
    </source>
</evidence>
<accession>A0A9P1C461</accession>
<comment type="caution">
    <text evidence="1">The sequence shown here is derived from an EMBL/GenBank/DDBJ whole genome shotgun (WGS) entry which is preliminary data.</text>
</comment>
<dbReference type="AlphaFoldDB" id="A0A9P1C461"/>
<dbReference type="InterPro" id="IPR011989">
    <property type="entry name" value="ARM-like"/>
</dbReference>